<dbReference type="CDD" id="cd14744">
    <property type="entry name" value="PAAR_CT_2"/>
    <property type="match status" value="1"/>
</dbReference>
<gene>
    <name evidence="2" type="ORF">DM48_407</name>
</gene>
<accession>A0AAW3EXR8</accession>
<evidence type="ECO:0000313" key="3">
    <source>
        <dbReference type="Proteomes" id="UP000029590"/>
    </source>
</evidence>
<dbReference type="EMBL" id="JPGG01000016">
    <property type="protein sequence ID" value="KGC13432.1"/>
    <property type="molecule type" value="Genomic_DNA"/>
</dbReference>
<comment type="caution">
    <text evidence="2">The sequence shown here is derived from an EMBL/GenBank/DDBJ whole genome shotgun (WGS) entry which is preliminary data.</text>
</comment>
<dbReference type="AlphaFoldDB" id="A0AAW3EXR8"/>
<feature type="compositionally biased region" description="Polar residues" evidence="1">
    <location>
        <begin position="10"/>
        <end position="21"/>
    </location>
</feature>
<protein>
    <submittedName>
        <fullName evidence="2">PAAR motif family protein</fullName>
    </submittedName>
</protein>
<proteinExistence type="predicted"/>
<dbReference type="Gene3D" id="2.60.200.60">
    <property type="match status" value="1"/>
</dbReference>
<feature type="region of interest" description="Disordered" evidence="1">
    <location>
        <begin position="1"/>
        <end position="21"/>
    </location>
</feature>
<sequence length="85" mass="8677">MAGVIRVGDPTSSHGQVKQGSPTCLFMGKAVARKGDPVSCPEHGDTRIAGASSRALDHGLEIAQDGDRCECGCTLISTLPSGGPR</sequence>
<dbReference type="Pfam" id="PF05488">
    <property type="entry name" value="PAAR_motif"/>
    <property type="match status" value="1"/>
</dbReference>
<evidence type="ECO:0000256" key="1">
    <source>
        <dbReference type="SAM" id="MobiDB-lite"/>
    </source>
</evidence>
<evidence type="ECO:0000313" key="2">
    <source>
        <dbReference type="EMBL" id="KGC13432.1"/>
    </source>
</evidence>
<dbReference type="KEGG" id="bgo:BM43_4213"/>
<dbReference type="RefSeq" id="WP_036054438.1">
    <property type="nucleotide sequence ID" value="NZ_CADEVY010000008.1"/>
</dbReference>
<name>A0AAW3EXR8_BURGA</name>
<dbReference type="Proteomes" id="UP000029590">
    <property type="component" value="Unassembled WGS sequence"/>
</dbReference>
<reference evidence="2 3" key="1">
    <citation type="submission" date="2014-04" db="EMBL/GenBank/DDBJ databases">
        <authorList>
            <person name="Bishop-Lilly K.A."/>
            <person name="Broomall S.M."/>
            <person name="Chain P.S."/>
            <person name="Chertkov O."/>
            <person name="Coyne S.R."/>
            <person name="Daligault H.E."/>
            <person name="Davenport K.W."/>
            <person name="Erkkila T."/>
            <person name="Frey K.G."/>
            <person name="Gibbons H.S."/>
            <person name="Gu W."/>
            <person name="Jaissle J."/>
            <person name="Johnson S.L."/>
            <person name="Koroleva G.I."/>
            <person name="Ladner J.T."/>
            <person name="Lo C.-C."/>
            <person name="Minogue T.D."/>
            <person name="Munk C."/>
            <person name="Palacios G.F."/>
            <person name="Redden C.L."/>
            <person name="Rosenzweig C.N."/>
            <person name="Scholz M.B."/>
            <person name="Teshima H."/>
            <person name="Xu Y."/>
        </authorList>
    </citation>
    <scope>NUCLEOTIDE SEQUENCE [LARGE SCALE GENOMIC DNA]</scope>
    <source>
        <strain evidence="3">gladioli</strain>
    </source>
</reference>
<dbReference type="InterPro" id="IPR008727">
    <property type="entry name" value="PAAR_motif"/>
</dbReference>
<organism evidence="2 3">
    <name type="scientific">Burkholderia gladioli</name>
    <name type="common">Pseudomonas marginata</name>
    <name type="synonym">Phytomonas marginata</name>
    <dbReference type="NCBI Taxonomy" id="28095"/>
    <lineage>
        <taxon>Bacteria</taxon>
        <taxon>Pseudomonadati</taxon>
        <taxon>Pseudomonadota</taxon>
        <taxon>Betaproteobacteria</taxon>
        <taxon>Burkholderiales</taxon>
        <taxon>Burkholderiaceae</taxon>
        <taxon>Burkholderia</taxon>
    </lineage>
</organism>